<protein>
    <submittedName>
        <fullName evidence="1">Uncharacterized protein</fullName>
    </submittedName>
</protein>
<dbReference type="Proteomes" id="UP000824881">
    <property type="component" value="Unassembled WGS sequence"/>
</dbReference>
<evidence type="ECO:0000313" key="2">
    <source>
        <dbReference type="Proteomes" id="UP000824881"/>
    </source>
</evidence>
<dbReference type="EMBL" id="WQMT02000002">
    <property type="protein sequence ID" value="KAG9225923.1"/>
    <property type="molecule type" value="Genomic_DNA"/>
</dbReference>
<reference evidence="1 2" key="1">
    <citation type="journal article" date="2021" name="Appl. Environ. Microbiol.">
        <title>Genetic linkage and physical mapping for an oyster mushroom Pleurotus cornucopiae and QTL analysis for the trait cap color.</title>
        <authorList>
            <person name="Zhang Y."/>
            <person name="Gao W."/>
            <person name="Sonnenberg A."/>
            <person name="Chen Q."/>
            <person name="Zhang J."/>
            <person name="Huang C."/>
        </authorList>
    </citation>
    <scope>NUCLEOTIDE SEQUENCE [LARGE SCALE GENOMIC DNA]</scope>
    <source>
        <strain evidence="1">CCMSSC00406</strain>
    </source>
</reference>
<sequence>MADSDNDHPHAQPVLKASVHDISYLTTLLRGVNFANRATITATGSGFTVTVEEARTLLATAYIFADIFDEYAYHSEVAPSQQSQDDGVDNIAFEIPLNTLIECLNIFGTAGANSSSTASGAKRWKKQGEDKGSDEEGEGANNKRRGIAQYFGAGSEKSTGMRLTYEGAGFPLTLLIAEDADGPTTACEIVTYDPEPHLDLQFKPDKMTASISRSISVSSPTASSSVPAMLHTTKRSFHTSRVIRNAIMMPAMSPLMTEGAITRWFKREGEAFKAGEAILEIESDIYRISVEAENPGIMGRILVPAGTEHVPVEQVLALVNKGEDTQSLQSRRHDAHIERAQSLHLASQVRSHIHSASGPQAGTSSPQTQATSSRSTPQRSHTIPQTSSHTPQTPTFLANGNPPRPRSPTLPSVHMLHNASTAPSGMKHSRDMHSSSSSACSPPGSPEQAKDVQNTAADVRRTIVSNLMSTGATARGNYFDSLL</sequence>
<evidence type="ECO:0000313" key="1">
    <source>
        <dbReference type="EMBL" id="KAG9225923.1"/>
    </source>
</evidence>
<name>A0ACB7J5S5_PLECO</name>
<proteinExistence type="predicted"/>
<accession>A0ACB7J5S5</accession>
<gene>
    <name evidence="1" type="ORF">CCMSSC00406_0006455</name>
</gene>
<keyword evidence="2" id="KW-1185">Reference proteome</keyword>
<comment type="caution">
    <text evidence="1">The sequence shown here is derived from an EMBL/GenBank/DDBJ whole genome shotgun (WGS) entry which is preliminary data.</text>
</comment>
<organism evidence="1 2">
    <name type="scientific">Pleurotus cornucopiae</name>
    <name type="common">Cornucopia mushroom</name>
    <dbReference type="NCBI Taxonomy" id="5321"/>
    <lineage>
        <taxon>Eukaryota</taxon>
        <taxon>Fungi</taxon>
        <taxon>Dikarya</taxon>
        <taxon>Basidiomycota</taxon>
        <taxon>Agaricomycotina</taxon>
        <taxon>Agaricomycetes</taxon>
        <taxon>Agaricomycetidae</taxon>
        <taxon>Agaricales</taxon>
        <taxon>Pleurotineae</taxon>
        <taxon>Pleurotaceae</taxon>
        <taxon>Pleurotus</taxon>
    </lineage>
</organism>